<proteinExistence type="inferred from homology"/>
<dbReference type="Gene3D" id="2.40.170.20">
    <property type="entry name" value="TonB-dependent receptor, beta-barrel domain"/>
    <property type="match status" value="2"/>
</dbReference>
<feature type="chain" id="PRO_5013554772" evidence="13">
    <location>
        <begin position="29"/>
        <end position="883"/>
    </location>
</feature>
<keyword evidence="4" id="KW-0410">Iron transport</keyword>
<evidence type="ECO:0000256" key="12">
    <source>
        <dbReference type="RuleBase" id="RU003357"/>
    </source>
</evidence>
<keyword evidence="10 11" id="KW-0998">Cell outer membrane</keyword>
<dbReference type="GO" id="GO:0009279">
    <property type="term" value="C:cell outer membrane"/>
    <property type="evidence" value="ECO:0007669"/>
    <property type="project" value="UniProtKB-SubCell"/>
</dbReference>
<evidence type="ECO:0000259" key="15">
    <source>
        <dbReference type="Pfam" id="PF07715"/>
    </source>
</evidence>
<dbReference type="KEGG" id="mass:CR152_20125"/>
<dbReference type="EMBL" id="CP024608">
    <property type="protein sequence ID" value="ATQ76563.1"/>
    <property type="molecule type" value="Genomic_DNA"/>
</dbReference>
<dbReference type="PANTHER" id="PTHR32552:SF81">
    <property type="entry name" value="TONB-DEPENDENT OUTER MEMBRANE RECEPTOR"/>
    <property type="match status" value="1"/>
</dbReference>
<evidence type="ECO:0000313" key="16">
    <source>
        <dbReference type="EMBL" id="ATQ76563.1"/>
    </source>
</evidence>
<dbReference type="PROSITE" id="PS51257">
    <property type="entry name" value="PROKAR_LIPOPROTEIN"/>
    <property type="match status" value="1"/>
</dbReference>
<evidence type="ECO:0000259" key="14">
    <source>
        <dbReference type="Pfam" id="PF00593"/>
    </source>
</evidence>
<evidence type="ECO:0000256" key="7">
    <source>
        <dbReference type="ARBA" id="ARBA00023065"/>
    </source>
</evidence>
<dbReference type="InterPro" id="IPR036942">
    <property type="entry name" value="Beta-barrel_TonB_sf"/>
</dbReference>
<dbReference type="AlphaFoldDB" id="A0A2D2DNL7"/>
<dbReference type="SUPFAM" id="SSF56935">
    <property type="entry name" value="Porins"/>
    <property type="match status" value="1"/>
</dbReference>
<dbReference type="PROSITE" id="PS52016">
    <property type="entry name" value="TONB_DEPENDENT_REC_3"/>
    <property type="match status" value="1"/>
</dbReference>
<dbReference type="GO" id="GO:0006826">
    <property type="term" value="P:iron ion transport"/>
    <property type="evidence" value="ECO:0007669"/>
    <property type="project" value="UniProtKB-KW"/>
</dbReference>
<evidence type="ECO:0000256" key="13">
    <source>
        <dbReference type="SAM" id="SignalP"/>
    </source>
</evidence>
<evidence type="ECO:0000256" key="6">
    <source>
        <dbReference type="ARBA" id="ARBA00023004"/>
    </source>
</evidence>
<keyword evidence="8 12" id="KW-0798">TonB box</keyword>
<dbReference type="InterPro" id="IPR012910">
    <property type="entry name" value="Plug_dom"/>
</dbReference>
<evidence type="ECO:0000256" key="3">
    <source>
        <dbReference type="ARBA" id="ARBA00022452"/>
    </source>
</evidence>
<protein>
    <submittedName>
        <fullName evidence="16">TonB-dependent receptor</fullName>
    </submittedName>
</protein>
<keyword evidence="17" id="KW-1185">Reference proteome</keyword>
<feature type="domain" description="TonB-dependent receptor-like beta-barrel" evidence="14">
    <location>
        <begin position="361"/>
        <end position="848"/>
    </location>
</feature>
<keyword evidence="2 11" id="KW-0813">Transport</keyword>
<gene>
    <name evidence="16" type="ORF">CR152_20125</name>
</gene>
<evidence type="ECO:0000256" key="2">
    <source>
        <dbReference type="ARBA" id="ARBA00022448"/>
    </source>
</evidence>
<feature type="domain" description="TonB-dependent receptor plug" evidence="15">
    <location>
        <begin position="59"/>
        <end position="164"/>
    </location>
</feature>
<sequence length="883" mass="98100">MLYPKTRRTLVSLAVASACGLIGMSAHAQAPEPAPASESEKEVIPEVKVTATRYSTSLLKTPLAVTAYSQDNLNRMGITSAKDLANEIPNVTFQATGDSAVQITIRGVTSSNTTEIGDPAVGFHIDGLYSPRPQGAQALMFDVDQVEVLRGPQGTLFGRNSTGGSVNVISAKPDFSGNYGKAEVDIGNYRKKQVNLIQNIAVNDKLALRGSFTKVTRNGWANQMSDTREANVPFKGWIPDGIPDVDQRYNHPVSAKDFYTNQDEYAARLAAKFKITPDLTLNAAYELFQDNGAGNTSFRDCDQAAGTRYACTGGQWDLLINVPGKTDMTIKSLRAGVSWNVNKNTSIDYSFMLANQQRSQLYDADKGLTAALPFQVTADYPNRPDAANWSTWPLDDRYQATWDSKYKSSVQELQLKQQFDTLQYVAGLFWMHEKNQINYEVVDFFRKPHGIASGAFYSQPDRQVDAKAVFAQADWKFIPTWTATAGARYSVDTKEDKNGLNLGGWAGETAFYRGQYNGGIPNTPGYRFPQANDLKPGMGGSVEAYSGYGRPSPNDHKEEWKKVTWRLGLQKQVTDNQMAYTALSTGYKAGGFGDKVDSCGGHTCVDGKKGVETFLPYKPELVTNLEFGYKGKFLENRLSVSAVAFMMRYKDQQLTNTYFVSKYRPDDGKPCASDQPKCDVYETWRTINVGNNRISGIEVEWDYKPWKGAKVGGAFSNLNTSIRDYGSYSDDYLCDERIEFNQERCPAPYAGAGPDNGKRLYDVTNNRLPNAPKYTFMLHASQAFVLDGGYKLTPYFKVNWRDKVYFDVRNDEFEHIGRFQKANAVGDASFRVDAPNGNWHAELYVRNVTDKKVKTSGNSGLGGQMIASYNEPRMFGLRAGFSY</sequence>
<keyword evidence="9 11" id="KW-0472">Membrane</keyword>
<dbReference type="InterPro" id="IPR039426">
    <property type="entry name" value="TonB-dep_rcpt-like"/>
</dbReference>
<dbReference type="Pfam" id="PF00593">
    <property type="entry name" value="TonB_dep_Rec_b-barrel"/>
    <property type="match status" value="1"/>
</dbReference>
<feature type="signal peptide" evidence="13">
    <location>
        <begin position="1"/>
        <end position="28"/>
    </location>
</feature>
<evidence type="ECO:0000256" key="4">
    <source>
        <dbReference type="ARBA" id="ARBA00022496"/>
    </source>
</evidence>
<keyword evidence="5 11" id="KW-0812">Transmembrane</keyword>
<keyword evidence="3 11" id="KW-1134">Transmembrane beta strand</keyword>
<dbReference type="PANTHER" id="PTHR32552">
    <property type="entry name" value="FERRICHROME IRON RECEPTOR-RELATED"/>
    <property type="match status" value="1"/>
</dbReference>
<evidence type="ECO:0000256" key="9">
    <source>
        <dbReference type="ARBA" id="ARBA00023136"/>
    </source>
</evidence>
<dbReference type="RefSeq" id="WP_099877685.1">
    <property type="nucleotide sequence ID" value="NZ_CP024608.1"/>
</dbReference>
<comment type="similarity">
    <text evidence="11 12">Belongs to the TonB-dependent receptor family.</text>
</comment>
<organism evidence="16 17">
    <name type="scientific">Massilia violaceinigra</name>
    <dbReference type="NCBI Taxonomy" id="2045208"/>
    <lineage>
        <taxon>Bacteria</taxon>
        <taxon>Pseudomonadati</taxon>
        <taxon>Pseudomonadota</taxon>
        <taxon>Betaproteobacteria</taxon>
        <taxon>Burkholderiales</taxon>
        <taxon>Oxalobacteraceae</taxon>
        <taxon>Telluria group</taxon>
        <taxon>Massilia</taxon>
    </lineage>
</organism>
<dbReference type="OrthoDB" id="8538693at2"/>
<evidence type="ECO:0000256" key="1">
    <source>
        <dbReference type="ARBA" id="ARBA00004571"/>
    </source>
</evidence>
<keyword evidence="16" id="KW-0675">Receptor</keyword>
<dbReference type="Proteomes" id="UP000229897">
    <property type="component" value="Chromosome"/>
</dbReference>
<accession>A0A2D2DNL7</accession>
<keyword evidence="7" id="KW-0406">Ion transport</keyword>
<evidence type="ECO:0000256" key="5">
    <source>
        <dbReference type="ARBA" id="ARBA00022692"/>
    </source>
</evidence>
<dbReference type="Pfam" id="PF07715">
    <property type="entry name" value="Plug"/>
    <property type="match status" value="1"/>
</dbReference>
<keyword evidence="6" id="KW-0408">Iron</keyword>
<evidence type="ECO:0000256" key="11">
    <source>
        <dbReference type="PROSITE-ProRule" id="PRU01360"/>
    </source>
</evidence>
<evidence type="ECO:0000256" key="10">
    <source>
        <dbReference type="ARBA" id="ARBA00023237"/>
    </source>
</evidence>
<evidence type="ECO:0000313" key="17">
    <source>
        <dbReference type="Proteomes" id="UP000229897"/>
    </source>
</evidence>
<evidence type="ECO:0000256" key="8">
    <source>
        <dbReference type="ARBA" id="ARBA00023077"/>
    </source>
</evidence>
<reference evidence="16" key="1">
    <citation type="submission" date="2017-10" db="EMBL/GenBank/DDBJ databases">
        <title>Massilia psychrophilum sp. nov., a novel purple-pigmented bacterium isolated from Tianshan glacier, Xinjiang Municipality, China.</title>
        <authorList>
            <person name="Wang H."/>
        </authorList>
    </citation>
    <scope>NUCLEOTIDE SEQUENCE [LARGE SCALE GENOMIC DNA]</scope>
    <source>
        <strain evidence="16">B2</strain>
    </source>
</reference>
<dbReference type="InterPro" id="IPR000531">
    <property type="entry name" value="Beta-barrel_TonB"/>
</dbReference>
<keyword evidence="13" id="KW-0732">Signal</keyword>
<comment type="subcellular location">
    <subcellularLocation>
        <location evidence="1 11">Cell outer membrane</location>
        <topology evidence="1 11">Multi-pass membrane protein</topology>
    </subcellularLocation>
</comment>
<name>A0A2D2DNL7_9BURK</name>